<evidence type="ECO:0000313" key="1">
    <source>
        <dbReference type="EMBL" id="JAD66826.1"/>
    </source>
</evidence>
<organism evidence="1">
    <name type="scientific">Arundo donax</name>
    <name type="common">Giant reed</name>
    <name type="synonym">Donax arundinaceus</name>
    <dbReference type="NCBI Taxonomy" id="35708"/>
    <lineage>
        <taxon>Eukaryota</taxon>
        <taxon>Viridiplantae</taxon>
        <taxon>Streptophyta</taxon>
        <taxon>Embryophyta</taxon>
        <taxon>Tracheophyta</taxon>
        <taxon>Spermatophyta</taxon>
        <taxon>Magnoliopsida</taxon>
        <taxon>Liliopsida</taxon>
        <taxon>Poales</taxon>
        <taxon>Poaceae</taxon>
        <taxon>PACMAD clade</taxon>
        <taxon>Arundinoideae</taxon>
        <taxon>Arundineae</taxon>
        <taxon>Arundo</taxon>
    </lineage>
</organism>
<reference evidence="1" key="2">
    <citation type="journal article" date="2015" name="Data Brief">
        <title>Shoot transcriptome of the giant reed, Arundo donax.</title>
        <authorList>
            <person name="Barrero R.A."/>
            <person name="Guerrero F.D."/>
            <person name="Moolhuijzen P."/>
            <person name="Goolsby J.A."/>
            <person name="Tidwell J."/>
            <person name="Bellgard S.E."/>
            <person name="Bellgard M.I."/>
        </authorList>
    </citation>
    <scope>NUCLEOTIDE SEQUENCE</scope>
    <source>
        <tissue evidence="1">Shoot tissue taken approximately 20 cm above the soil surface</tissue>
    </source>
</reference>
<protein>
    <submittedName>
        <fullName evidence="1">Uncharacterized protein</fullName>
    </submittedName>
</protein>
<dbReference type="EMBL" id="GBRH01231069">
    <property type="protein sequence ID" value="JAD66826.1"/>
    <property type="molecule type" value="Transcribed_RNA"/>
</dbReference>
<proteinExistence type="predicted"/>
<name>A0A0A9BU22_ARUDO</name>
<reference evidence="1" key="1">
    <citation type="submission" date="2014-09" db="EMBL/GenBank/DDBJ databases">
        <authorList>
            <person name="Magalhaes I.L.F."/>
            <person name="Oliveira U."/>
            <person name="Santos F.R."/>
            <person name="Vidigal T.H.D.A."/>
            <person name="Brescovit A.D."/>
            <person name="Santos A.J."/>
        </authorList>
    </citation>
    <scope>NUCLEOTIDE SEQUENCE</scope>
    <source>
        <tissue evidence="1">Shoot tissue taken approximately 20 cm above the soil surface</tissue>
    </source>
</reference>
<sequence length="32" mass="3725">MTNQSIRSRNSMIRSFQLSGEARDDQNLLSLR</sequence>
<accession>A0A0A9BU22</accession>
<dbReference type="AlphaFoldDB" id="A0A0A9BU22"/>